<accession>A0A382RH11</accession>
<dbReference type="Gene3D" id="1.10.790.20">
    <property type="entry name" value="Domain of unknown function DUF1476"/>
    <property type="match status" value="1"/>
</dbReference>
<evidence type="ECO:0008006" key="2">
    <source>
        <dbReference type="Google" id="ProtNLM"/>
    </source>
</evidence>
<dbReference type="InterPro" id="IPR009945">
    <property type="entry name" value="ATPase_inh_sub_z"/>
</dbReference>
<dbReference type="InterPro" id="IPR038293">
    <property type="entry name" value="ATPase_inh_sub_z_sf"/>
</dbReference>
<reference evidence="1" key="1">
    <citation type="submission" date="2018-05" db="EMBL/GenBank/DDBJ databases">
        <authorList>
            <person name="Lanie J.A."/>
            <person name="Ng W.-L."/>
            <person name="Kazmierczak K.M."/>
            <person name="Andrzejewski T.M."/>
            <person name="Davidsen T.M."/>
            <person name="Wayne K.J."/>
            <person name="Tettelin H."/>
            <person name="Glass J.I."/>
            <person name="Rusch D."/>
            <person name="Podicherti R."/>
            <person name="Tsui H.-C.T."/>
            <person name="Winkler M.E."/>
        </authorList>
    </citation>
    <scope>NUCLEOTIDE SEQUENCE</scope>
</reference>
<dbReference type="Pfam" id="PF07345">
    <property type="entry name" value="ATPaseInh_sub_z"/>
    <property type="match status" value="1"/>
</dbReference>
<sequence length="114" mass="13224">MSESFGDRQKGFEAKFKMDQETEFKVDARRNKLLGLWLAEKLGLPESQHDSYAQEVIVADLEEPGDEDIMRKVRKDIEQHKADITDSDIRLKLDEFYKDAIEQIAGTTRNFEAD</sequence>
<dbReference type="PIRSF" id="PIRSF031780">
    <property type="entry name" value="UCP031780"/>
    <property type="match status" value="1"/>
</dbReference>
<organism evidence="1">
    <name type="scientific">marine metagenome</name>
    <dbReference type="NCBI Taxonomy" id="408172"/>
    <lineage>
        <taxon>unclassified sequences</taxon>
        <taxon>metagenomes</taxon>
        <taxon>ecological metagenomes</taxon>
    </lineage>
</organism>
<gene>
    <name evidence="1" type="ORF">METZ01_LOCUS349780</name>
</gene>
<evidence type="ECO:0000313" key="1">
    <source>
        <dbReference type="EMBL" id="SVC96926.1"/>
    </source>
</evidence>
<name>A0A382RH11_9ZZZZ</name>
<dbReference type="EMBL" id="UINC01121627">
    <property type="protein sequence ID" value="SVC96926.1"/>
    <property type="molecule type" value="Genomic_DNA"/>
</dbReference>
<protein>
    <recommendedName>
        <fullName evidence="2">DUF1476 domain-containing protein</fullName>
    </recommendedName>
</protein>
<proteinExistence type="predicted"/>
<dbReference type="AlphaFoldDB" id="A0A382RH11"/>